<accession>L0DXJ3</accession>
<evidence type="ECO:0000256" key="4">
    <source>
        <dbReference type="ARBA" id="ARBA00022839"/>
    </source>
</evidence>
<keyword evidence="8" id="KW-1185">Reference proteome</keyword>
<evidence type="ECO:0000256" key="2">
    <source>
        <dbReference type="ARBA" id="ARBA00022722"/>
    </source>
</evidence>
<evidence type="ECO:0000313" key="7">
    <source>
        <dbReference type="EMBL" id="AGA34309.1"/>
    </source>
</evidence>
<dbReference type="GO" id="GO:0005829">
    <property type="term" value="C:cytosol"/>
    <property type="evidence" value="ECO:0007669"/>
    <property type="project" value="TreeGrafter"/>
</dbReference>
<keyword evidence="1 5" id="KW-0819">tRNA processing</keyword>
<dbReference type="EC" id="3.1.13.-" evidence="5"/>
<keyword evidence="5" id="KW-0479">Metal-binding</keyword>
<dbReference type="AlphaFoldDB" id="L0DXJ3"/>
<keyword evidence="2 5" id="KW-0540">Nuclease</keyword>
<feature type="site" description="Important for substrate binding and specificity" evidence="5">
    <location>
        <position position="33"/>
    </location>
</feature>
<dbReference type="GO" id="GO:0000287">
    <property type="term" value="F:magnesium ion binding"/>
    <property type="evidence" value="ECO:0007669"/>
    <property type="project" value="UniProtKB-UniRule"/>
</dbReference>
<dbReference type="PANTHER" id="PTHR30231:SF2">
    <property type="entry name" value="RIBONUCLEASE T"/>
    <property type="match status" value="1"/>
</dbReference>
<dbReference type="InterPro" id="IPR012337">
    <property type="entry name" value="RNaseH-like_sf"/>
</dbReference>
<keyword evidence="3 5" id="KW-0378">Hydrolase</keyword>
<comment type="caution">
    <text evidence="5">Lacks conserved residue(s) required for the propagation of feature annotation.</text>
</comment>
<keyword evidence="4 5" id="KW-0269">Exonuclease</keyword>
<feature type="site" description="Important for substrate binding and specificity" evidence="5">
    <location>
        <position position="128"/>
    </location>
</feature>
<dbReference type="HOGENOM" id="CLU_082724_0_0_6"/>
<protein>
    <recommendedName>
        <fullName evidence="5">Ribonuclease T</fullName>
        <ecNumber evidence="5">3.1.13.-</ecNumber>
    </recommendedName>
    <alternativeName>
        <fullName evidence="5">Exoribonuclease T</fullName>
        <shortName evidence="5">RNase T</shortName>
    </alternativeName>
</protein>
<dbReference type="HAMAP" id="MF_00157">
    <property type="entry name" value="RNase_T"/>
    <property type="match status" value="1"/>
</dbReference>
<comment type="subunit">
    <text evidence="5">Homodimer.</text>
</comment>
<dbReference type="RefSeq" id="WP_015259420.1">
    <property type="nucleotide sequence ID" value="NC_019902.2"/>
</dbReference>
<dbReference type="GO" id="GO:0008033">
    <property type="term" value="P:tRNA processing"/>
    <property type="evidence" value="ECO:0007669"/>
    <property type="project" value="UniProtKB-KW"/>
</dbReference>
<dbReference type="NCBIfam" id="TIGR01298">
    <property type="entry name" value="RNaseT"/>
    <property type="match status" value="1"/>
</dbReference>
<evidence type="ECO:0000256" key="5">
    <source>
        <dbReference type="HAMAP-Rule" id="MF_00157"/>
    </source>
</evidence>
<dbReference type="eggNOG" id="COG0847">
    <property type="taxonomic scope" value="Bacteria"/>
</dbReference>
<dbReference type="STRING" id="1255043.TVNIR_2668"/>
<feature type="binding site" evidence="5">
    <location>
        <position position="185"/>
    </location>
    <ligand>
        <name>Mg(2+)</name>
        <dbReference type="ChEBI" id="CHEBI:18420"/>
        <label>2</label>
        <note>catalytic</note>
    </ligand>
</feature>
<dbReference type="GO" id="GO:0016896">
    <property type="term" value="F:RNA exonuclease activity, producing 5'-phosphomonoesters"/>
    <property type="evidence" value="ECO:0007669"/>
    <property type="project" value="UniProtKB-UniRule"/>
</dbReference>
<dbReference type="PANTHER" id="PTHR30231">
    <property type="entry name" value="DNA POLYMERASE III SUBUNIT EPSILON"/>
    <property type="match status" value="1"/>
</dbReference>
<proteinExistence type="inferred from homology"/>
<dbReference type="SUPFAM" id="SSF53098">
    <property type="entry name" value="Ribonuclease H-like"/>
    <property type="match status" value="1"/>
</dbReference>
<dbReference type="OrthoDB" id="9778264at2"/>
<feature type="domain" description="Exonuclease" evidence="6">
    <location>
        <begin position="22"/>
        <end position="207"/>
    </location>
</feature>
<name>L0DXJ3_THIND</name>
<dbReference type="KEGG" id="tni:TVNIR_2668"/>
<dbReference type="SMART" id="SM00479">
    <property type="entry name" value="EXOIII"/>
    <property type="match status" value="1"/>
</dbReference>
<reference evidence="7" key="1">
    <citation type="submission" date="2015-12" db="EMBL/GenBank/DDBJ databases">
        <authorList>
            <person name="Tikhonova T.V."/>
            <person name="Pavlov A.R."/>
            <person name="Beletsky A.V."/>
            <person name="Mardanov A.V."/>
            <person name="Sorokin D.Y."/>
            <person name="Ravin N.V."/>
            <person name="Popov V.O."/>
        </authorList>
    </citation>
    <scope>NUCLEOTIDE SEQUENCE</scope>
    <source>
        <strain evidence="7">DSM 14787</strain>
    </source>
</reference>
<dbReference type="InterPro" id="IPR036397">
    <property type="entry name" value="RNaseH_sf"/>
</dbReference>
<dbReference type="InterPro" id="IPR013520">
    <property type="entry name" value="Ribonucl_H"/>
</dbReference>
<comment type="function">
    <text evidence="5">Trims short 3' overhangs of a variety of RNA species, leaving a one or two nucleotide 3' overhang. Responsible for the end-turnover of tRNA: specifically removes the terminal AMP residue from uncharged tRNA (tRNA-C-C-A). Also appears to be involved in tRNA biosynthesis.</text>
</comment>
<dbReference type="Gene3D" id="3.30.420.10">
    <property type="entry name" value="Ribonuclease H-like superfamily/Ribonuclease H"/>
    <property type="match status" value="1"/>
</dbReference>
<dbReference type="GO" id="GO:0003676">
    <property type="term" value="F:nucleic acid binding"/>
    <property type="evidence" value="ECO:0007669"/>
    <property type="project" value="InterPro"/>
</dbReference>
<sequence>MTEAQTLPPDARPMANRFRGFLPVVVDVETGGFDCRRHALLQVAAVFLRRSPDNHLRRDRTLSLHVRPFEGALLDPKSLEVNGIDPFHPLRIAHPEDQALGRLFSEVRREVKINQCKRAILVGHNAHFDLGFVHTAAERCGIRRNPFHPFSSLDTVSLAALAYGQTVLAKAAEAAGFGWDSEAAHSAAYDAEMTADLFCTITNRWQDSAGIPEAAALPPTAPT</sequence>
<dbReference type="PATRIC" id="fig|1255043.3.peg.2694"/>
<dbReference type="Proteomes" id="UP000010809">
    <property type="component" value="Chromosome"/>
</dbReference>
<feature type="site" description="Important for substrate binding and specificity" evidence="5">
    <location>
        <position position="150"/>
    </location>
</feature>
<evidence type="ECO:0000313" key="8">
    <source>
        <dbReference type="Proteomes" id="UP000010809"/>
    </source>
</evidence>
<feature type="binding site" evidence="5">
    <location>
        <position position="27"/>
    </location>
    <ligand>
        <name>Mg(2+)</name>
        <dbReference type="ChEBI" id="CHEBI:18420"/>
        <label>1</label>
        <note>catalytic</note>
    </ligand>
</feature>
<comment type="similarity">
    <text evidence="5">Belongs to the RNase T family.</text>
</comment>
<evidence type="ECO:0000256" key="3">
    <source>
        <dbReference type="ARBA" id="ARBA00022801"/>
    </source>
</evidence>
<comment type="cofactor">
    <cofactor evidence="5">
        <name>Mg(2+)</name>
        <dbReference type="ChEBI" id="CHEBI:18420"/>
    </cofactor>
    <text evidence="5">Binds two Mg(2+) per subunit. The active form of the enzyme binds two Mg(2+) ions in its active site. The first Mg(2+) forms only one salt bridge with the protein.</text>
</comment>
<feature type="active site" description="Proton donor/acceptor" evidence="5">
    <location>
        <position position="185"/>
    </location>
</feature>
<evidence type="ECO:0000259" key="6">
    <source>
        <dbReference type="SMART" id="SM00479"/>
    </source>
</evidence>
<dbReference type="InterPro" id="IPR005987">
    <property type="entry name" value="RNase_T"/>
</dbReference>
<dbReference type="Pfam" id="PF00929">
    <property type="entry name" value="RNase_T"/>
    <property type="match status" value="1"/>
</dbReference>
<organism evidence="7 8">
    <name type="scientific">Thioalkalivibrio nitratireducens (strain DSM 14787 / UNIQEM 213 / ALEN2)</name>
    <dbReference type="NCBI Taxonomy" id="1255043"/>
    <lineage>
        <taxon>Bacteria</taxon>
        <taxon>Pseudomonadati</taxon>
        <taxon>Pseudomonadota</taxon>
        <taxon>Gammaproteobacteria</taxon>
        <taxon>Chromatiales</taxon>
        <taxon>Ectothiorhodospiraceae</taxon>
        <taxon>Thioalkalivibrio</taxon>
    </lineage>
</organism>
<keyword evidence="5" id="KW-0460">Magnesium</keyword>
<dbReference type="GO" id="GO:0045004">
    <property type="term" value="P:DNA replication proofreading"/>
    <property type="evidence" value="ECO:0007669"/>
    <property type="project" value="TreeGrafter"/>
</dbReference>
<feature type="binding site" evidence="5">
    <location>
        <position position="27"/>
    </location>
    <ligand>
        <name>Mg(2+)</name>
        <dbReference type="ChEBI" id="CHEBI:18420"/>
        <label>2</label>
        <note>catalytic</note>
    </ligand>
</feature>
<feature type="binding site" evidence="5">
    <location>
        <position position="29"/>
    </location>
    <ligand>
        <name>Mg(2+)</name>
        <dbReference type="ChEBI" id="CHEBI:18420"/>
        <label>2</label>
        <note>catalytic</note>
    </ligand>
</feature>
<dbReference type="EMBL" id="CP003989">
    <property type="protein sequence ID" value="AGA34309.1"/>
    <property type="molecule type" value="Genomic_DNA"/>
</dbReference>
<gene>
    <name evidence="7" type="primary">rnt [H]</name>
    <name evidence="5" type="synonym">rnt</name>
    <name evidence="7" type="ordered locus">TVNIR_2668</name>
</gene>
<feature type="binding site" evidence="5">
    <location>
        <position position="190"/>
    </location>
    <ligand>
        <name>Mg(2+)</name>
        <dbReference type="ChEBI" id="CHEBI:18420"/>
        <label>2</label>
        <note>catalytic</note>
    </ligand>
</feature>
<dbReference type="GO" id="GO:0008408">
    <property type="term" value="F:3'-5' exonuclease activity"/>
    <property type="evidence" value="ECO:0007669"/>
    <property type="project" value="TreeGrafter"/>
</dbReference>
<evidence type="ECO:0000256" key="1">
    <source>
        <dbReference type="ARBA" id="ARBA00022694"/>
    </source>
</evidence>